<dbReference type="RefSeq" id="WP_184197060.1">
    <property type="nucleotide sequence ID" value="NZ_JACIIV010000008.1"/>
</dbReference>
<name>A0A841LDP0_9SPHN</name>
<keyword evidence="1" id="KW-0732">Signal</keyword>
<dbReference type="InterPro" id="IPR010281">
    <property type="entry name" value="DUF885"/>
</dbReference>
<protein>
    <submittedName>
        <fullName evidence="2">Uncharacterized protein (DUF885 family)</fullName>
    </submittedName>
</protein>
<gene>
    <name evidence="2" type="ORF">FHS79_001262</name>
</gene>
<reference evidence="2 3" key="1">
    <citation type="submission" date="2020-08" db="EMBL/GenBank/DDBJ databases">
        <title>Genomic Encyclopedia of Type Strains, Phase IV (KMG-IV): sequencing the most valuable type-strain genomes for metagenomic binning, comparative biology and taxonomic classification.</title>
        <authorList>
            <person name="Goeker M."/>
        </authorList>
    </citation>
    <scope>NUCLEOTIDE SEQUENCE [LARGE SCALE GENOMIC DNA]</scope>
    <source>
        <strain evidence="2 3">DSM 102189</strain>
    </source>
</reference>
<comment type="caution">
    <text evidence="2">The sequence shown here is derived from an EMBL/GenBank/DDBJ whole genome shotgun (WGS) entry which is preliminary data.</text>
</comment>
<evidence type="ECO:0000313" key="3">
    <source>
        <dbReference type="Proteomes" id="UP000538147"/>
    </source>
</evidence>
<dbReference type="AlphaFoldDB" id="A0A841LDP0"/>
<dbReference type="Pfam" id="PF05960">
    <property type="entry name" value="DUF885"/>
    <property type="match status" value="1"/>
</dbReference>
<feature type="chain" id="PRO_5032735608" evidence="1">
    <location>
        <begin position="20"/>
        <end position="607"/>
    </location>
</feature>
<dbReference type="EMBL" id="JACIIV010000008">
    <property type="protein sequence ID" value="MBB6227098.1"/>
    <property type="molecule type" value="Genomic_DNA"/>
</dbReference>
<dbReference type="Proteomes" id="UP000538147">
    <property type="component" value="Unassembled WGS sequence"/>
</dbReference>
<dbReference type="PANTHER" id="PTHR33361">
    <property type="entry name" value="GLR0591 PROTEIN"/>
    <property type="match status" value="1"/>
</dbReference>
<sequence length="607" mass="66584">MRTSLALALMLLAPGAALAQPAPAAATAESVDAQLAAFFEAFDAAQLKRSPEGQSYRGIRTDYGKWSDQSDRAAQVEHAANGRALVELRSRFGDAKLSPESQLSYRLFEKQMERRIKAFPFRHYNYVFDQNSGAQSRYTAFLINIHRVGSKADAEAYVSRLEGLGTAIDQNIAESERRETLGVLPPKWVFPFVIGDARNVISGAPFEGAGVSPLQADFAAKLAALKLPEAEAQALQARADAALTSVVGPAFTRFIAAAERQQGKAGNVDGVWRFKDGAQYYQTALDGYTTTAMTADQIHDLGLAQVKRIHGEMAAVQAQLGFKGSFAEFLVHMRDNKAFVLPDGDAGKAEWLGRANGFLADIGPKLPQYFKRLPVAPVVVKAVEPFREKSAGKAFYQSPAADGSRPGTVYVNLYRMIDMPTIEIEALTYHEGMPGHHLERANSTELKNLPPFRRFGGFTAYTEGWGLYTERLAKDMGQYREPNSDFGRLQLELHRAIRLVVDTGIHHKRWSKDEAAAYTRANSADPLGGIDKAMERYAVSPGQATAYMIGRLKILDLRARAEKALGTKFDIREFHDVILKTGAVPLDILEENVDAWVAGVGQGRVAD</sequence>
<feature type="signal peptide" evidence="1">
    <location>
        <begin position="1"/>
        <end position="19"/>
    </location>
</feature>
<proteinExistence type="predicted"/>
<organism evidence="2 3">
    <name type="scientific">Polymorphobacter multimanifer</name>
    <dbReference type="NCBI Taxonomy" id="1070431"/>
    <lineage>
        <taxon>Bacteria</taxon>
        <taxon>Pseudomonadati</taxon>
        <taxon>Pseudomonadota</taxon>
        <taxon>Alphaproteobacteria</taxon>
        <taxon>Sphingomonadales</taxon>
        <taxon>Sphingosinicellaceae</taxon>
        <taxon>Polymorphobacter</taxon>
    </lineage>
</organism>
<dbReference type="PANTHER" id="PTHR33361:SF16">
    <property type="entry name" value="DUF885 DOMAIN-CONTAINING PROTEIN"/>
    <property type="match status" value="1"/>
</dbReference>
<evidence type="ECO:0000256" key="1">
    <source>
        <dbReference type="SAM" id="SignalP"/>
    </source>
</evidence>
<accession>A0A841LDP0</accession>
<keyword evidence="3" id="KW-1185">Reference proteome</keyword>
<evidence type="ECO:0000313" key="2">
    <source>
        <dbReference type="EMBL" id="MBB6227098.1"/>
    </source>
</evidence>